<dbReference type="Proteomes" id="UP000545507">
    <property type="component" value="Unassembled WGS sequence"/>
</dbReference>
<dbReference type="AlphaFoldDB" id="A0A7Y8KYV3"/>
<evidence type="ECO:0000313" key="2">
    <source>
        <dbReference type="EMBL" id="NWF48135.1"/>
    </source>
</evidence>
<evidence type="ECO:0000313" key="3">
    <source>
        <dbReference type="Proteomes" id="UP000545507"/>
    </source>
</evidence>
<accession>A0A7Y8KYV3</accession>
<gene>
    <name evidence="2" type="ORF">F3K02_23190</name>
</gene>
<dbReference type="InterPro" id="IPR021301">
    <property type="entry name" value="DUF2779"/>
</dbReference>
<dbReference type="Pfam" id="PF11074">
    <property type="entry name" value="DUF2779"/>
    <property type="match status" value="1"/>
</dbReference>
<keyword evidence="3" id="KW-1185">Reference proteome</keyword>
<proteinExistence type="predicted"/>
<dbReference type="EMBL" id="VYGV01000025">
    <property type="protein sequence ID" value="NWF48135.1"/>
    <property type="molecule type" value="Genomic_DNA"/>
</dbReference>
<feature type="domain" description="DUF2779" evidence="1">
    <location>
        <begin position="112"/>
        <end position="235"/>
    </location>
</feature>
<name>A0A7Y8KYV3_9BURK</name>
<evidence type="ECO:0000259" key="1">
    <source>
        <dbReference type="Pfam" id="PF11074"/>
    </source>
</evidence>
<reference evidence="2 3" key="1">
    <citation type="submission" date="2019-09" db="EMBL/GenBank/DDBJ databases">
        <title>Hydrogenophaga aromatica sp. nov., isolated from a para-xylene-degrading enrichment culture.</title>
        <authorList>
            <person name="Tancsics A."/>
            <person name="Banerjee S."/>
        </authorList>
    </citation>
    <scope>NUCLEOTIDE SEQUENCE [LARGE SCALE GENOMIC DNA]</scope>
    <source>
        <strain evidence="2 3">D2P1</strain>
    </source>
</reference>
<protein>
    <submittedName>
        <fullName evidence="2">DUF2779 domain-containing protein</fullName>
    </submittedName>
</protein>
<organism evidence="2 3">
    <name type="scientific">Hydrogenophaga aromaticivorans</name>
    <dbReference type="NCBI Taxonomy" id="2610898"/>
    <lineage>
        <taxon>Bacteria</taxon>
        <taxon>Pseudomonadati</taxon>
        <taxon>Pseudomonadota</taxon>
        <taxon>Betaproteobacteria</taxon>
        <taxon>Burkholderiales</taxon>
        <taxon>Comamonadaceae</taxon>
        <taxon>Hydrogenophaga</taxon>
    </lineage>
</organism>
<comment type="caution">
    <text evidence="2">The sequence shown here is derived from an EMBL/GenBank/DDBJ whole genome shotgun (WGS) entry which is preliminary data.</text>
</comment>
<sequence length="314" mass="33585">MHVRAAGLARGLLNRSRPPVQGPSACLRLWPLCRFLSGPVSALSDSAHGICSAPQHRRPAPLAQLRAPLLVGAPPAAARRGGLLLRAVQQGAPLLEPEVGALARAWPYPRHCLRFDTIGLAVPIWPGTRPYQTLPFQWSCAVQTAEGAWSDHHFLAEGQGGDPRRAFALSLLGVLGTSGAVLAYNAGFERNRIRELAQWFDDLAPALESILPRIVDLFQIARGHYYHPVMAGSWSFRSMARAVAPGLAMDIALDPALGAGAGRSARAVFALMQKPGQNAAVRAACRAALQAHGQRETAVLRRLLALFEQAGTAP</sequence>